<dbReference type="EMBL" id="CP075546">
    <property type="protein sequence ID" value="QVV87915.1"/>
    <property type="molecule type" value="Genomic_DNA"/>
</dbReference>
<feature type="domain" description="HEPN" evidence="1">
    <location>
        <begin position="34"/>
        <end position="120"/>
    </location>
</feature>
<dbReference type="InterPro" id="IPR007842">
    <property type="entry name" value="HEPN_dom"/>
</dbReference>
<name>A0A8E7EIZ3_9EURY</name>
<accession>A0A8E7EIZ3</accession>
<organism evidence="2 3">
    <name type="scientific">Methanospirillum purgamenti</name>
    <dbReference type="NCBI Taxonomy" id="2834276"/>
    <lineage>
        <taxon>Archaea</taxon>
        <taxon>Methanobacteriati</taxon>
        <taxon>Methanobacteriota</taxon>
        <taxon>Stenosarchaea group</taxon>
        <taxon>Methanomicrobia</taxon>
        <taxon>Methanomicrobiales</taxon>
        <taxon>Methanospirillaceae</taxon>
        <taxon>Methanospirillum</taxon>
    </lineage>
</organism>
<evidence type="ECO:0000259" key="1">
    <source>
        <dbReference type="Pfam" id="PF05168"/>
    </source>
</evidence>
<dbReference type="RefSeq" id="WP_214418733.1">
    <property type="nucleotide sequence ID" value="NZ_CP075546.1"/>
</dbReference>
<evidence type="ECO:0000313" key="2">
    <source>
        <dbReference type="EMBL" id="QVV87915.1"/>
    </source>
</evidence>
<dbReference type="Proteomes" id="UP000680656">
    <property type="component" value="Chromosome"/>
</dbReference>
<dbReference type="SUPFAM" id="SSF81593">
    <property type="entry name" value="Nucleotidyltransferase substrate binding subunit/domain"/>
    <property type="match status" value="1"/>
</dbReference>
<dbReference type="Gene3D" id="1.20.120.330">
    <property type="entry name" value="Nucleotidyltransferases domain 2"/>
    <property type="match status" value="1"/>
</dbReference>
<protein>
    <submittedName>
        <fullName evidence="2">HEPN domain-containing protein</fullName>
    </submittedName>
</protein>
<dbReference type="KEGG" id="mrtj:KHC33_11260"/>
<sequence length="132" mass="14721">MQRKDEAFQFLNLALDDSYVCHTLSKDPNASDRIICFHAQQAVEKGFKAILVSQNIVPLKTHDLTELAYMLEDAGIILPISIAKLAYLTPYAVTIRYGGEVNGAMNPDEACELMDTVLQFAKTQLSSYFDIT</sequence>
<keyword evidence="3" id="KW-1185">Reference proteome</keyword>
<reference evidence="2 3" key="1">
    <citation type="submission" date="2021-05" db="EMBL/GenBank/DDBJ databases">
        <title>A novel Methanospirillum isolate from a pyrite-forming mixed culture.</title>
        <authorList>
            <person name="Bunk B."/>
            <person name="Sproer C."/>
            <person name="Spring S."/>
            <person name="Pester M."/>
        </authorList>
    </citation>
    <scope>NUCLEOTIDE SEQUENCE [LARGE SCALE GENOMIC DNA]</scope>
    <source>
        <strain evidence="2 3">J.3.6.1-F.2.7.3</strain>
    </source>
</reference>
<evidence type="ECO:0000313" key="3">
    <source>
        <dbReference type="Proteomes" id="UP000680656"/>
    </source>
</evidence>
<gene>
    <name evidence="2" type="ORF">KHC33_11260</name>
</gene>
<dbReference type="AlphaFoldDB" id="A0A8E7EIZ3"/>
<dbReference type="Pfam" id="PF05168">
    <property type="entry name" value="HEPN"/>
    <property type="match status" value="1"/>
</dbReference>
<proteinExistence type="predicted"/>
<dbReference type="GeneID" id="65097770"/>